<gene>
    <name evidence="2" type="ORF">EAI_06411</name>
</gene>
<proteinExistence type="predicted"/>
<evidence type="ECO:0000256" key="1">
    <source>
        <dbReference type="SAM" id="MobiDB-lite"/>
    </source>
</evidence>
<evidence type="ECO:0000313" key="3">
    <source>
        <dbReference type="Proteomes" id="UP000008237"/>
    </source>
</evidence>
<organism evidence="3">
    <name type="scientific">Harpegnathos saltator</name>
    <name type="common">Jerdon's jumping ant</name>
    <dbReference type="NCBI Taxonomy" id="610380"/>
    <lineage>
        <taxon>Eukaryota</taxon>
        <taxon>Metazoa</taxon>
        <taxon>Ecdysozoa</taxon>
        <taxon>Arthropoda</taxon>
        <taxon>Hexapoda</taxon>
        <taxon>Insecta</taxon>
        <taxon>Pterygota</taxon>
        <taxon>Neoptera</taxon>
        <taxon>Endopterygota</taxon>
        <taxon>Hymenoptera</taxon>
        <taxon>Apocrita</taxon>
        <taxon>Aculeata</taxon>
        <taxon>Formicoidea</taxon>
        <taxon>Formicidae</taxon>
        <taxon>Ponerinae</taxon>
        <taxon>Ponerini</taxon>
        <taxon>Harpegnathos</taxon>
    </lineage>
</organism>
<dbReference type="InParanoid" id="E2BLZ7"/>
<protein>
    <recommendedName>
        <fullName evidence="4">Histone-lysine N-methyltransferase SETMAR</fullName>
    </recommendedName>
</protein>
<dbReference type="InterPro" id="IPR036388">
    <property type="entry name" value="WH-like_DNA-bd_sf"/>
</dbReference>
<dbReference type="Gene3D" id="1.10.10.10">
    <property type="entry name" value="Winged helix-like DNA-binding domain superfamily/Winged helix DNA-binding domain"/>
    <property type="match status" value="1"/>
</dbReference>
<feature type="non-terminal residue" evidence="2">
    <location>
        <position position="67"/>
    </location>
</feature>
<evidence type="ECO:0008006" key="4">
    <source>
        <dbReference type="Google" id="ProtNLM"/>
    </source>
</evidence>
<sequence length="67" mass="7683">YRRFWPGDFDLKDKERSGQKSQPEKVEDAELQTLLNENPAQMLQELAEALNVGKSTVSDRLYATGRI</sequence>
<accession>E2BLZ7</accession>
<dbReference type="Proteomes" id="UP000008237">
    <property type="component" value="Unassembled WGS sequence"/>
</dbReference>
<feature type="compositionally biased region" description="Basic and acidic residues" evidence="1">
    <location>
        <begin position="9"/>
        <end position="27"/>
    </location>
</feature>
<feature type="non-terminal residue" evidence="2">
    <location>
        <position position="1"/>
    </location>
</feature>
<evidence type="ECO:0000313" key="2">
    <source>
        <dbReference type="EMBL" id="EFN83283.1"/>
    </source>
</evidence>
<keyword evidence="3" id="KW-1185">Reference proteome</keyword>
<reference evidence="2 3" key="1">
    <citation type="journal article" date="2010" name="Science">
        <title>Genomic comparison of the ants Camponotus floridanus and Harpegnathos saltator.</title>
        <authorList>
            <person name="Bonasio R."/>
            <person name="Zhang G."/>
            <person name="Ye C."/>
            <person name="Mutti N.S."/>
            <person name="Fang X."/>
            <person name="Qin N."/>
            <person name="Donahue G."/>
            <person name="Yang P."/>
            <person name="Li Q."/>
            <person name="Li C."/>
            <person name="Zhang P."/>
            <person name="Huang Z."/>
            <person name="Berger S.L."/>
            <person name="Reinberg D."/>
            <person name="Wang J."/>
            <person name="Liebig J."/>
        </authorList>
    </citation>
    <scope>NUCLEOTIDE SEQUENCE [LARGE SCALE GENOMIC DNA]</scope>
    <source>
        <strain evidence="2 3">R22 G/1</strain>
    </source>
</reference>
<dbReference type="EMBL" id="GL449088">
    <property type="protein sequence ID" value="EFN83283.1"/>
    <property type="molecule type" value="Genomic_DNA"/>
</dbReference>
<dbReference type="AlphaFoldDB" id="E2BLZ7"/>
<name>E2BLZ7_HARSA</name>
<feature type="region of interest" description="Disordered" evidence="1">
    <location>
        <begin position="1"/>
        <end position="27"/>
    </location>
</feature>